<accession>A0A8H4VNL9</accession>
<dbReference type="PANTHER" id="PTHR40465:SF1">
    <property type="entry name" value="DUF6534 DOMAIN-CONTAINING PROTEIN"/>
    <property type="match status" value="1"/>
</dbReference>
<protein>
    <recommendedName>
        <fullName evidence="3">DUF6534 domain-containing protein</fullName>
    </recommendedName>
</protein>
<reference evidence="4 5" key="1">
    <citation type="submission" date="2019-12" db="EMBL/GenBank/DDBJ databases">
        <authorList>
            <person name="Floudas D."/>
            <person name="Bentzer J."/>
            <person name="Ahren D."/>
            <person name="Johansson T."/>
            <person name="Persson P."/>
            <person name="Tunlid A."/>
        </authorList>
    </citation>
    <scope>NUCLEOTIDE SEQUENCE [LARGE SCALE GENOMIC DNA]</scope>
    <source>
        <strain evidence="4 5">CBS 102.39</strain>
    </source>
</reference>
<keyword evidence="2" id="KW-0472">Membrane</keyword>
<evidence type="ECO:0000256" key="2">
    <source>
        <dbReference type="SAM" id="Phobius"/>
    </source>
</evidence>
<gene>
    <name evidence="4" type="ORF">D9613_008516</name>
</gene>
<dbReference type="InterPro" id="IPR045339">
    <property type="entry name" value="DUF6534"/>
</dbReference>
<keyword evidence="2" id="KW-0812">Transmembrane</keyword>
<evidence type="ECO:0000313" key="5">
    <source>
        <dbReference type="Proteomes" id="UP000521872"/>
    </source>
</evidence>
<keyword evidence="5" id="KW-1185">Reference proteome</keyword>
<dbReference type="AlphaFoldDB" id="A0A8H4VNL9"/>
<organism evidence="4 5">
    <name type="scientific">Agrocybe pediades</name>
    <dbReference type="NCBI Taxonomy" id="84607"/>
    <lineage>
        <taxon>Eukaryota</taxon>
        <taxon>Fungi</taxon>
        <taxon>Dikarya</taxon>
        <taxon>Basidiomycota</taxon>
        <taxon>Agaricomycotina</taxon>
        <taxon>Agaricomycetes</taxon>
        <taxon>Agaricomycetidae</taxon>
        <taxon>Agaricales</taxon>
        <taxon>Agaricineae</taxon>
        <taxon>Strophariaceae</taxon>
        <taxon>Agrocybe</taxon>
    </lineage>
</organism>
<comment type="caution">
    <text evidence="4">The sequence shown here is derived from an EMBL/GenBank/DDBJ whole genome shotgun (WGS) entry which is preliminary data.</text>
</comment>
<dbReference type="PANTHER" id="PTHR40465">
    <property type="entry name" value="CHROMOSOME 1, WHOLE GENOME SHOTGUN SEQUENCE"/>
    <property type="match status" value="1"/>
</dbReference>
<evidence type="ECO:0000313" key="4">
    <source>
        <dbReference type="EMBL" id="KAF4616603.1"/>
    </source>
</evidence>
<evidence type="ECO:0000259" key="3">
    <source>
        <dbReference type="Pfam" id="PF20152"/>
    </source>
</evidence>
<feature type="compositionally biased region" description="Low complexity" evidence="1">
    <location>
        <begin position="376"/>
        <end position="394"/>
    </location>
</feature>
<feature type="transmembrane region" description="Helical" evidence="2">
    <location>
        <begin position="198"/>
        <end position="220"/>
    </location>
</feature>
<name>A0A8H4VNL9_9AGAR</name>
<feature type="transmembrane region" description="Helical" evidence="2">
    <location>
        <begin position="265"/>
        <end position="286"/>
    </location>
</feature>
<feature type="transmembrane region" description="Helical" evidence="2">
    <location>
        <begin position="25"/>
        <end position="43"/>
    </location>
</feature>
<feature type="domain" description="DUF6534" evidence="3">
    <location>
        <begin position="204"/>
        <end position="290"/>
    </location>
</feature>
<feature type="region of interest" description="Disordered" evidence="1">
    <location>
        <begin position="370"/>
        <end position="394"/>
    </location>
</feature>
<evidence type="ECO:0000256" key="1">
    <source>
        <dbReference type="SAM" id="MobiDB-lite"/>
    </source>
</evidence>
<dbReference type="Pfam" id="PF20152">
    <property type="entry name" value="DUF6534"/>
    <property type="match status" value="1"/>
</dbReference>
<feature type="transmembrane region" description="Helical" evidence="2">
    <location>
        <begin position="64"/>
        <end position="88"/>
    </location>
</feature>
<dbReference type="Proteomes" id="UP000521872">
    <property type="component" value="Unassembled WGS sequence"/>
</dbReference>
<sequence length="394" mass="43891">MAATTTTTVLIDQTPEPHRTKPQEVALGMVLLGVIFSSILYGVMLTQTYKYYERFKRDPMLVKLLVFAVFLLNTASVFFVAHAAWFYLVDNGPRGLSIWSLNVELALSVNGHVSDIRDHALPGSSLSEFTSQKQRHLDERAGKLHNPAPVAMYFVADSRVFLQFGLAILHFGSGEVAAIEFLLLKRFAKFGSVKVPSILRLSSAAVCDTAIAVSLTYFLHKKRTGFKKTDEMINYLILFSINSGLLLSAISIASLITYLVVPRTWVYTALCFLLSRLYATTFLCSLNSRQILIHNDNYIANEKVDNGRIRIQPKLLGSQYWSLSRSSTAERDRTPRTPTQIFVVTETVTDVPQTMDAAKIRNSNSHLKEIMESSDDSSSTIHNSSASSNSSRTS</sequence>
<feature type="transmembrane region" description="Helical" evidence="2">
    <location>
        <begin position="232"/>
        <end position="259"/>
    </location>
</feature>
<dbReference type="EMBL" id="JAACJL010000031">
    <property type="protein sequence ID" value="KAF4616603.1"/>
    <property type="molecule type" value="Genomic_DNA"/>
</dbReference>
<keyword evidence="2" id="KW-1133">Transmembrane helix</keyword>
<proteinExistence type="predicted"/>